<sequence>MKDVKFAFDRESVRTYDADGMMHVALTPISKANVCVYYGKEIPDTEALGLDPNKAYRLLRDPEELRKAAPTFNNKPVLNKHLPFTVVNPPKESIVGSTGTDAKFDPPYLYNSMGIHDLDSIMGVETERQKEISSSYRYRLDLTPGVYEGEAYDGVMRDIVCNHVAIVPSGRAGPDVFVYDSKPTGNILMTLKDKLMAAIKPYLANDEKPEDVEKKVDAVIKDEATQAEKDNESEAERLRREERELKEREERENKDRKRDRAEDSDDDEKEKAKKAEDEEADKKEKEKMANDHKLAMDSAIKAVEARAAALRQAERDVRPVVGDLACDSAEDVYRTALKQMGCDDHATLPEGALRSVFNALAKAPSLAQDSAPHHLTGDTKSEVLKMIRGGKA</sequence>
<feature type="region of interest" description="Disordered" evidence="1">
    <location>
        <begin position="222"/>
        <end position="292"/>
    </location>
</feature>
<feature type="compositionally biased region" description="Basic and acidic residues" evidence="1">
    <location>
        <begin position="269"/>
        <end position="292"/>
    </location>
</feature>
<keyword evidence="3" id="KW-1185">Reference proteome</keyword>
<comment type="caution">
    <text evidence="2">The sequence shown here is derived from an EMBL/GenBank/DDBJ whole genome shotgun (WGS) entry which is preliminary data.</text>
</comment>
<gene>
    <name evidence="2" type="ORF">ERS137967_03686</name>
</gene>
<evidence type="ECO:0000313" key="2">
    <source>
        <dbReference type="EMBL" id="CNF26073.1"/>
    </source>
</evidence>
<dbReference type="Pfam" id="PF09979">
    <property type="entry name" value="DUF2213"/>
    <property type="match status" value="1"/>
</dbReference>
<reference evidence="2 3" key="1">
    <citation type="submission" date="2015-03" db="EMBL/GenBank/DDBJ databases">
        <authorList>
            <consortium name="Pathogen Informatics"/>
            <person name="Murphy D."/>
        </authorList>
    </citation>
    <scope>NUCLEOTIDE SEQUENCE [LARGE SCALE GENOMIC DNA]</scope>
    <source>
        <strain evidence="3">type strain: CIP110231</strain>
    </source>
</reference>
<accession>A0ABM9SMV5</accession>
<organism evidence="2 3">
    <name type="scientific">Yersinia nurmii</name>
    <dbReference type="NCBI Taxonomy" id="685706"/>
    <lineage>
        <taxon>Bacteria</taxon>
        <taxon>Pseudomonadati</taxon>
        <taxon>Pseudomonadota</taxon>
        <taxon>Gammaproteobacteria</taxon>
        <taxon>Enterobacterales</taxon>
        <taxon>Yersiniaceae</taxon>
        <taxon>Yersinia</taxon>
    </lineage>
</organism>
<feature type="compositionally biased region" description="Basic and acidic residues" evidence="1">
    <location>
        <begin position="222"/>
        <end position="261"/>
    </location>
</feature>
<protein>
    <submittedName>
        <fullName evidence="2">Uncharacterized protein conserved in bacteria</fullName>
    </submittedName>
</protein>
<dbReference type="RefSeq" id="WP_049602254.1">
    <property type="nucleotide sequence ID" value="NZ_CPYD01000020.1"/>
</dbReference>
<name>A0ABM9SMV5_9GAMM</name>
<dbReference type="EMBL" id="CPYD01000020">
    <property type="protein sequence ID" value="CNF26073.1"/>
    <property type="molecule type" value="Genomic_DNA"/>
</dbReference>
<dbReference type="Proteomes" id="UP000040578">
    <property type="component" value="Unassembled WGS sequence"/>
</dbReference>
<dbReference type="PIRSF" id="PIRSF029215">
    <property type="entry name" value="UCP029215"/>
    <property type="match status" value="1"/>
</dbReference>
<evidence type="ECO:0000256" key="1">
    <source>
        <dbReference type="SAM" id="MobiDB-lite"/>
    </source>
</evidence>
<evidence type="ECO:0000313" key="3">
    <source>
        <dbReference type="Proteomes" id="UP000040578"/>
    </source>
</evidence>
<dbReference type="InterPro" id="IPR016913">
    <property type="entry name" value="UCP029215"/>
</dbReference>
<proteinExistence type="predicted"/>